<dbReference type="GO" id="GO:0022857">
    <property type="term" value="F:transmembrane transporter activity"/>
    <property type="evidence" value="ECO:0007669"/>
    <property type="project" value="InterPro"/>
</dbReference>
<dbReference type="PANTHER" id="PTHR42718">
    <property type="entry name" value="MAJOR FACILITATOR SUPERFAMILY MULTIDRUG TRANSPORTER MFSC"/>
    <property type="match status" value="1"/>
</dbReference>
<evidence type="ECO:0000256" key="5">
    <source>
        <dbReference type="SAM" id="Phobius"/>
    </source>
</evidence>
<dbReference type="EMBL" id="PVUE01000016">
    <property type="protein sequence ID" value="PRZ40505.1"/>
    <property type="molecule type" value="Genomic_DNA"/>
</dbReference>
<keyword evidence="8" id="KW-1185">Reference proteome</keyword>
<keyword evidence="4 5" id="KW-0472">Membrane</keyword>
<evidence type="ECO:0000256" key="4">
    <source>
        <dbReference type="ARBA" id="ARBA00023136"/>
    </source>
</evidence>
<feature type="transmembrane region" description="Helical" evidence="5">
    <location>
        <begin position="21"/>
        <end position="40"/>
    </location>
</feature>
<dbReference type="AlphaFoldDB" id="A0A2T0ZVW5"/>
<feature type="transmembrane region" description="Helical" evidence="5">
    <location>
        <begin position="177"/>
        <end position="198"/>
    </location>
</feature>
<evidence type="ECO:0000313" key="8">
    <source>
        <dbReference type="Proteomes" id="UP000237752"/>
    </source>
</evidence>
<comment type="subcellular location">
    <subcellularLocation>
        <location evidence="1">Cell membrane</location>
        <topology evidence="1">Multi-pass membrane protein</topology>
    </subcellularLocation>
</comment>
<evidence type="ECO:0000256" key="1">
    <source>
        <dbReference type="ARBA" id="ARBA00004651"/>
    </source>
</evidence>
<gene>
    <name evidence="7" type="ORF">CLV47_11638</name>
</gene>
<keyword evidence="2 5" id="KW-0812">Transmembrane</keyword>
<reference evidence="7 8" key="1">
    <citation type="submission" date="2018-03" db="EMBL/GenBank/DDBJ databases">
        <title>Genomic Encyclopedia of Archaeal and Bacterial Type Strains, Phase II (KMG-II): from individual species to whole genera.</title>
        <authorList>
            <person name="Goeker M."/>
        </authorList>
    </citation>
    <scope>NUCLEOTIDE SEQUENCE [LARGE SCALE GENOMIC DNA]</scope>
    <source>
        <strain evidence="7 8">DSM 100065</strain>
    </source>
</reference>
<dbReference type="CDD" id="cd17321">
    <property type="entry name" value="MFS_MMR_MDR_like"/>
    <property type="match status" value="1"/>
</dbReference>
<feature type="transmembrane region" description="Helical" evidence="5">
    <location>
        <begin position="340"/>
        <end position="360"/>
    </location>
</feature>
<comment type="caution">
    <text evidence="7">The sequence shown here is derived from an EMBL/GenBank/DDBJ whole genome shotgun (WGS) entry which is preliminary data.</text>
</comment>
<dbReference type="GO" id="GO:0005886">
    <property type="term" value="C:plasma membrane"/>
    <property type="evidence" value="ECO:0007669"/>
    <property type="project" value="UniProtKB-SubCell"/>
</dbReference>
<dbReference type="RefSeq" id="WP_202862643.1">
    <property type="nucleotide sequence ID" value="NZ_PVUE01000016.1"/>
</dbReference>
<proteinExistence type="predicted"/>
<feature type="transmembrane region" description="Helical" evidence="5">
    <location>
        <begin position="234"/>
        <end position="255"/>
    </location>
</feature>
<feature type="transmembrane region" description="Helical" evidence="5">
    <location>
        <begin position="210"/>
        <end position="228"/>
    </location>
</feature>
<feature type="domain" description="Major facilitator superfamily (MFS) profile" evidence="6">
    <location>
        <begin position="22"/>
        <end position="464"/>
    </location>
</feature>
<dbReference type="InterPro" id="IPR011701">
    <property type="entry name" value="MFS"/>
</dbReference>
<name>A0A2T0ZVW5_9ACTN</name>
<feature type="transmembrane region" description="Helical" evidence="5">
    <location>
        <begin position="437"/>
        <end position="457"/>
    </location>
</feature>
<accession>A0A2T0ZVW5</accession>
<dbReference type="Proteomes" id="UP000237752">
    <property type="component" value="Unassembled WGS sequence"/>
</dbReference>
<keyword evidence="3 5" id="KW-1133">Transmembrane helix</keyword>
<protein>
    <submittedName>
        <fullName evidence="7">MFS transporter</fullName>
    </submittedName>
</protein>
<feature type="transmembrane region" description="Helical" evidence="5">
    <location>
        <begin position="60"/>
        <end position="80"/>
    </location>
</feature>
<dbReference type="InterPro" id="IPR036259">
    <property type="entry name" value="MFS_trans_sf"/>
</dbReference>
<evidence type="ECO:0000256" key="3">
    <source>
        <dbReference type="ARBA" id="ARBA00022989"/>
    </source>
</evidence>
<feature type="transmembrane region" description="Helical" evidence="5">
    <location>
        <begin position="306"/>
        <end position="328"/>
    </location>
</feature>
<dbReference type="Gene3D" id="1.20.1720.10">
    <property type="entry name" value="Multidrug resistance protein D"/>
    <property type="match status" value="1"/>
</dbReference>
<feature type="transmembrane region" description="Helical" evidence="5">
    <location>
        <begin position="120"/>
        <end position="138"/>
    </location>
</feature>
<evidence type="ECO:0000259" key="6">
    <source>
        <dbReference type="PROSITE" id="PS50850"/>
    </source>
</evidence>
<feature type="transmembrane region" description="Helical" evidence="5">
    <location>
        <begin position="150"/>
        <end position="171"/>
    </location>
</feature>
<organism evidence="7 8">
    <name type="scientific">Antricoccus suffuscus</name>
    <dbReference type="NCBI Taxonomy" id="1629062"/>
    <lineage>
        <taxon>Bacteria</taxon>
        <taxon>Bacillati</taxon>
        <taxon>Actinomycetota</taxon>
        <taxon>Actinomycetes</taxon>
        <taxon>Geodermatophilales</taxon>
        <taxon>Antricoccaceae</taxon>
        <taxon>Antricoccus</taxon>
    </lineage>
</organism>
<dbReference type="PANTHER" id="PTHR42718:SF49">
    <property type="entry name" value="EXPORT PROTEIN"/>
    <property type="match status" value="1"/>
</dbReference>
<evidence type="ECO:0000313" key="7">
    <source>
        <dbReference type="EMBL" id="PRZ40505.1"/>
    </source>
</evidence>
<feature type="transmembrane region" description="Helical" evidence="5">
    <location>
        <begin position="92"/>
        <end position="114"/>
    </location>
</feature>
<feature type="transmembrane region" description="Helical" evidence="5">
    <location>
        <begin position="276"/>
        <end position="300"/>
    </location>
</feature>
<dbReference type="Gene3D" id="1.20.1250.20">
    <property type="entry name" value="MFS general substrate transporter like domains"/>
    <property type="match status" value="1"/>
</dbReference>
<dbReference type="InterPro" id="IPR020846">
    <property type="entry name" value="MFS_dom"/>
</dbReference>
<feature type="transmembrane region" description="Helical" evidence="5">
    <location>
        <begin position="366"/>
        <end position="386"/>
    </location>
</feature>
<evidence type="ECO:0000256" key="2">
    <source>
        <dbReference type="ARBA" id="ARBA00022692"/>
    </source>
</evidence>
<dbReference type="PROSITE" id="PS50850">
    <property type="entry name" value="MFS"/>
    <property type="match status" value="1"/>
</dbReference>
<sequence>MNRLNLSIPSAFEARAVTPGRTLLISSLGTFIALVVYCGPLGNMPTIATALHAGPASQTWILSSMSVGLAAFLLTAGALADDLGRRRIFAGGAVILAAGSVLCAVASGPVLFIAGRVVEGIGGAALVASSLGLVAHVFTTPAQRATASGVWGASVGAGIAVGPVVTGLLDLAGLWRLFYWAIVVFGVGLGWIAHRGLIESRADAPRKVDLYGAATLSAAMVLILVALVEGRQGNARALALSAIAAVAFGVAFIVVERRGQHPMLDLRLFRGRRFSAATLAALATGVGVIGLMSFSCTFLVNTMRLSTLDAALVLVVWSGISVATALLARHLPASISGGHQLAIGLAGVGVGLLAMTGLAAESSPWRLVPGLIIAGIASGVLNAALGREAVASVPADRAGLGSGANNTARYLGSSIGVTLVGIIAMDPSGRVSGMVAGWNHAALVTGVLSLAGAAAIFRLSRRTG</sequence>
<dbReference type="SUPFAM" id="SSF103473">
    <property type="entry name" value="MFS general substrate transporter"/>
    <property type="match status" value="1"/>
</dbReference>
<dbReference type="Pfam" id="PF07690">
    <property type="entry name" value="MFS_1"/>
    <property type="match status" value="1"/>
</dbReference>
<feature type="transmembrane region" description="Helical" evidence="5">
    <location>
        <begin position="407"/>
        <end position="425"/>
    </location>
</feature>